<organism evidence="1 2">
    <name type="scientific">Triparma retinervis</name>
    <dbReference type="NCBI Taxonomy" id="2557542"/>
    <lineage>
        <taxon>Eukaryota</taxon>
        <taxon>Sar</taxon>
        <taxon>Stramenopiles</taxon>
        <taxon>Ochrophyta</taxon>
        <taxon>Bolidophyceae</taxon>
        <taxon>Parmales</taxon>
        <taxon>Triparmaceae</taxon>
        <taxon>Triparma</taxon>
    </lineage>
</organism>
<dbReference type="EMBL" id="BRXZ01002512">
    <property type="protein sequence ID" value="GMH63822.1"/>
    <property type="molecule type" value="Genomic_DNA"/>
</dbReference>
<sequence>MHVQDYVNAVENFYENTALVKGMGENDLGVTFAGCVGDPLFDERSRGVVKEVVEGVKGKSRHGVPFYVRSSGLTLDPGDVRNGMLEEMGVKRVEFFLFGGSPPSYKEACGGLSSGEDGMKAFGRLCEVIAAAAEREGGVGVDVGVKRGDRMAGELARSLGATGVHEYPTMRSNISGETGC</sequence>
<name>A0A9W7A0S8_9STRA</name>
<dbReference type="AlphaFoldDB" id="A0A9W7A0S8"/>
<dbReference type="OrthoDB" id="193714at2759"/>
<evidence type="ECO:0000313" key="1">
    <source>
        <dbReference type="EMBL" id="GMH63822.1"/>
    </source>
</evidence>
<reference evidence="1" key="1">
    <citation type="submission" date="2022-07" db="EMBL/GenBank/DDBJ databases">
        <title>Genome analysis of Parmales, a sister group of diatoms, reveals the evolutionary specialization of diatoms from phago-mixotrophs to photoautotrophs.</title>
        <authorList>
            <person name="Ban H."/>
            <person name="Sato S."/>
            <person name="Yoshikawa S."/>
            <person name="Kazumasa Y."/>
            <person name="Nakamura Y."/>
            <person name="Ichinomiya M."/>
            <person name="Saitoh K."/>
            <person name="Sato N."/>
            <person name="Blanc-Mathieu R."/>
            <person name="Endo H."/>
            <person name="Kuwata A."/>
            <person name="Ogata H."/>
        </authorList>
    </citation>
    <scope>NUCLEOTIDE SEQUENCE</scope>
</reference>
<keyword evidence="2" id="KW-1185">Reference proteome</keyword>
<protein>
    <submittedName>
        <fullName evidence="1">Uncharacterized protein</fullName>
    </submittedName>
</protein>
<comment type="caution">
    <text evidence="1">The sequence shown here is derived from an EMBL/GenBank/DDBJ whole genome shotgun (WGS) entry which is preliminary data.</text>
</comment>
<evidence type="ECO:0000313" key="2">
    <source>
        <dbReference type="Proteomes" id="UP001165082"/>
    </source>
</evidence>
<accession>A0A9W7A0S8</accession>
<proteinExistence type="predicted"/>
<gene>
    <name evidence="1" type="ORF">TrRE_jg3757</name>
</gene>
<dbReference type="Proteomes" id="UP001165082">
    <property type="component" value="Unassembled WGS sequence"/>
</dbReference>